<feature type="transmembrane region" description="Helical" evidence="1">
    <location>
        <begin position="90"/>
        <end position="106"/>
    </location>
</feature>
<keyword evidence="1" id="KW-0472">Membrane</keyword>
<proteinExistence type="predicted"/>
<accession>A0A9W9YC05</accession>
<evidence type="ECO:0000256" key="1">
    <source>
        <dbReference type="SAM" id="Phobius"/>
    </source>
</evidence>
<comment type="caution">
    <text evidence="2">The sequence shown here is derived from an EMBL/GenBank/DDBJ whole genome shotgun (WGS) entry which is preliminary data.</text>
</comment>
<organism evidence="2 3">
    <name type="scientific">Desmophyllum pertusum</name>
    <dbReference type="NCBI Taxonomy" id="174260"/>
    <lineage>
        <taxon>Eukaryota</taxon>
        <taxon>Metazoa</taxon>
        <taxon>Cnidaria</taxon>
        <taxon>Anthozoa</taxon>
        <taxon>Hexacorallia</taxon>
        <taxon>Scleractinia</taxon>
        <taxon>Caryophylliina</taxon>
        <taxon>Caryophylliidae</taxon>
        <taxon>Desmophyllum</taxon>
    </lineage>
</organism>
<keyword evidence="1" id="KW-1133">Transmembrane helix</keyword>
<name>A0A9W9YC05_9CNID</name>
<sequence length="161" mass="18675">MEKFNLICQWKRNPDGKLHYHVPCMLTTKKDVKSIDNSSVPAPVYLTFNTEYVPSGLFSRLVVLFWKWASEMSSVNCKITLRKLRGECHWLFFHGMGFCVLNVIYVKEKLILTVFVTGTKNKDVLILTVLTTYLCKQIYAVRNPLMILLFYLGKALNLGFR</sequence>
<protein>
    <submittedName>
        <fullName evidence="2">Uncharacterized protein</fullName>
    </submittedName>
</protein>
<dbReference type="AlphaFoldDB" id="A0A9W9YC05"/>
<gene>
    <name evidence="2" type="ORF">OS493_018331</name>
</gene>
<evidence type="ECO:0000313" key="3">
    <source>
        <dbReference type="Proteomes" id="UP001163046"/>
    </source>
</evidence>
<keyword evidence="1" id="KW-0812">Transmembrane</keyword>
<keyword evidence="3" id="KW-1185">Reference proteome</keyword>
<evidence type="ECO:0000313" key="2">
    <source>
        <dbReference type="EMBL" id="KAJ7333155.1"/>
    </source>
</evidence>
<reference evidence="2" key="1">
    <citation type="submission" date="2023-01" db="EMBL/GenBank/DDBJ databases">
        <title>Genome assembly of the deep-sea coral Lophelia pertusa.</title>
        <authorList>
            <person name="Herrera S."/>
            <person name="Cordes E."/>
        </authorList>
    </citation>
    <scope>NUCLEOTIDE SEQUENCE</scope>
    <source>
        <strain evidence="2">USNM1676648</strain>
        <tissue evidence="2">Polyp</tissue>
    </source>
</reference>
<feature type="transmembrane region" description="Helical" evidence="1">
    <location>
        <begin position="126"/>
        <end position="152"/>
    </location>
</feature>
<dbReference type="EMBL" id="MU827787">
    <property type="protein sequence ID" value="KAJ7333155.1"/>
    <property type="molecule type" value="Genomic_DNA"/>
</dbReference>
<dbReference type="Proteomes" id="UP001163046">
    <property type="component" value="Unassembled WGS sequence"/>
</dbReference>